<keyword evidence="3 5" id="KW-0732">Signal</keyword>
<feature type="signal peptide" evidence="5">
    <location>
        <begin position="1"/>
        <end position="23"/>
    </location>
</feature>
<dbReference type="EMBL" id="AZHO01000011">
    <property type="protein sequence ID" value="KMT60022.1"/>
    <property type="molecule type" value="Genomic_DNA"/>
</dbReference>
<evidence type="ECO:0000256" key="3">
    <source>
        <dbReference type="ARBA" id="ARBA00022729"/>
    </source>
</evidence>
<dbReference type="InterPro" id="IPR006059">
    <property type="entry name" value="SBP"/>
</dbReference>
<evidence type="ECO:0000256" key="1">
    <source>
        <dbReference type="ARBA" id="ARBA00008520"/>
    </source>
</evidence>
<evidence type="ECO:0000256" key="2">
    <source>
        <dbReference type="ARBA" id="ARBA00022448"/>
    </source>
</evidence>
<keyword evidence="2" id="KW-0813">Transport</keyword>
<feature type="chain" id="PRO_5038368689" evidence="5">
    <location>
        <begin position="24"/>
        <end position="434"/>
    </location>
</feature>
<gene>
    <name evidence="6" type="ORF">X560_0948</name>
</gene>
<dbReference type="SUPFAM" id="SSF53850">
    <property type="entry name" value="Periplasmic binding protein-like II"/>
    <property type="match status" value="1"/>
</dbReference>
<evidence type="ECO:0000313" key="6">
    <source>
        <dbReference type="EMBL" id="KMT60022.1"/>
    </source>
</evidence>
<dbReference type="AlphaFoldDB" id="A0A0J8GBG4"/>
<dbReference type="Pfam" id="PF01547">
    <property type="entry name" value="SBP_bac_1"/>
    <property type="match status" value="1"/>
</dbReference>
<proteinExistence type="inferred from homology"/>
<evidence type="ECO:0000313" key="7">
    <source>
        <dbReference type="Proteomes" id="UP000052258"/>
    </source>
</evidence>
<sequence length="434" mass="47071">MKRKSLVLLVVMLVLGALLTACGGGKASDDKVTTIEFMHSSVEKDRLDVINKLIADFEKEHKNIKVKQIPVEEDAYNTKVVTLARSGKLPAVMEVSQDFAKVMDKDKLIDQDAVKSVMKSVGEDSYYDGARNLVRSEDGKSYIAAPISGWVQGIWYDKKALSDAGFAEPKSWDDVLKVAKHFTDAKNKKYGIAMPTAESTMSEQAFSQFALSNKANVLNENGDITIDTKPMNEALTYYKELSQYTMPGSNDVTEIKDAFMNKTAPMAIYSTYILPAVFEDGGSKNIGFAIPEEKDKAVYGTVSGLTISAGLDEAQKEAANTFVEFLSKPKNMASWVLMSPGGAQPVNKDVLKEESYKNNEVVQAFGDLSNEIAASFDEIQVFGLVDGKNFTKMGDITSSGIIAQMVNNVTVGGGSPSKDLKAAQAKAESDASGK</sequence>
<dbReference type="Proteomes" id="UP000052258">
    <property type="component" value="Unassembled WGS sequence"/>
</dbReference>
<dbReference type="PROSITE" id="PS51257">
    <property type="entry name" value="PROKAR_LIPOPROTEIN"/>
    <property type="match status" value="1"/>
</dbReference>
<dbReference type="Gene3D" id="3.40.190.10">
    <property type="entry name" value="Periplasmic binding protein-like II"/>
    <property type="match status" value="1"/>
</dbReference>
<dbReference type="RefSeq" id="WP_007476676.1">
    <property type="nucleotide sequence ID" value="NZ_KQ130613.1"/>
</dbReference>
<dbReference type="InterPro" id="IPR050490">
    <property type="entry name" value="Bact_solute-bd_prot1"/>
</dbReference>
<name>A0A0J8GBG4_9LIST</name>
<comment type="caution">
    <text evidence="6">The sequence shown here is derived from an EMBL/GenBank/DDBJ whole genome shotgun (WGS) entry which is preliminary data.</text>
</comment>
<protein>
    <submittedName>
        <fullName evidence="6">ABC transporter substrate-binding protein</fullName>
    </submittedName>
</protein>
<feature type="region of interest" description="Disordered" evidence="4">
    <location>
        <begin position="413"/>
        <end position="434"/>
    </location>
</feature>
<organism evidence="6 7">
    <name type="scientific">Listeria fleischmannii 1991</name>
    <dbReference type="NCBI Taxonomy" id="1430899"/>
    <lineage>
        <taxon>Bacteria</taxon>
        <taxon>Bacillati</taxon>
        <taxon>Bacillota</taxon>
        <taxon>Bacilli</taxon>
        <taxon>Bacillales</taxon>
        <taxon>Listeriaceae</taxon>
        <taxon>Listeria</taxon>
    </lineage>
</organism>
<dbReference type="PANTHER" id="PTHR43649:SF34">
    <property type="entry name" value="ABC TRANSPORTER PERIPLASMIC-BINDING PROTEIN YCJN-RELATED"/>
    <property type="match status" value="1"/>
</dbReference>
<accession>A0A0J8GBG4</accession>
<dbReference type="OrthoDB" id="9795467at2"/>
<dbReference type="PANTHER" id="PTHR43649">
    <property type="entry name" value="ARABINOSE-BINDING PROTEIN-RELATED"/>
    <property type="match status" value="1"/>
</dbReference>
<comment type="similarity">
    <text evidence="1">Belongs to the bacterial solute-binding protein 1 family.</text>
</comment>
<evidence type="ECO:0000256" key="4">
    <source>
        <dbReference type="SAM" id="MobiDB-lite"/>
    </source>
</evidence>
<evidence type="ECO:0000256" key="5">
    <source>
        <dbReference type="SAM" id="SignalP"/>
    </source>
</evidence>
<keyword evidence="7" id="KW-1185">Reference proteome</keyword>
<dbReference type="PATRIC" id="fig|1430899.3.peg.978"/>
<reference evidence="6 7" key="1">
    <citation type="journal article" date="2015" name="Genome Biol. Evol.">
        <title>Comparative Genomics of Listeria Sensu Lato: Genus-Wide Differences in Evolutionary Dynamics and the Progressive Gain of Complex, Potentially Pathogenicity-Related Traits through Lateral Gene Transfer.</title>
        <authorList>
            <person name="Chiara M."/>
            <person name="Caruso M."/>
            <person name="D'Erchia A.M."/>
            <person name="Manzari C."/>
            <person name="Fraccalvieri R."/>
            <person name="Goffredo E."/>
            <person name="Latorre L."/>
            <person name="Miccolupo A."/>
            <person name="Padalino I."/>
            <person name="Santagada G."/>
            <person name="Chiocco D."/>
            <person name="Pesole G."/>
            <person name="Horner D.S."/>
            <person name="Parisi A."/>
        </authorList>
    </citation>
    <scope>NUCLEOTIDE SEQUENCE [LARGE SCALE GENOMIC DNA]</scope>
    <source>
        <strain evidence="6 7">1991</strain>
    </source>
</reference>